<keyword evidence="3" id="KW-1185">Reference proteome</keyword>
<dbReference type="Proteomes" id="UP000054544">
    <property type="component" value="Unassembled WGS sequence"/>
</dbReference>
<dbReference type="EMBL" id="KE384749">
    <property type="protein sequence ID" value="KJK75792.1"/>
    <property type="molecule type" value="Genomic_DNA"/>
</dbReference>
<gene>
    <name evidence="2" type="ORF">H634G_09156</name>
</gene>
<feature type="chain" id="PRO_5002341183" evidence="1">
    <location>
        <begin position="20"/>
        <end position="134"/>
    </location>
</feature>
<evidence type="ECO:0000313" key="3">
    <source>
        <dbReference type="Proteomes" id="UP000054544"/>
    </source>
</evidence>
<protein>
    <submittedName>
        <fullName evidence="2">Uncharacterized protein</fullName>
    </submittedName>
</protein>
<sequence>MKLFLVSVVGLASASSAQTLTPPFEGSLGEVLDYYSAHRVTCKAVEGKPELTNYHIWHMRQKFIANCPQDRNIQCQKDKPPFRTTNLLPINQVSIYLWLLKVVKKELKELEVFPEHARPDFPILIRLTIALETG</sequence>
<evidence type="ECO:0000256" key="1">
    <source>
        <dbReference type="SAM" id="SignalP"/>
    </source>
</evidence>
<name>A0A0D9NNZ8_METAN</name>
<feature type="signal peptide" evidence="1">
    <location>
        <begin position="1"/>
        <end position="19"/>
    </location>
</feature>
<proteinExistence type="predicted"/>
<accession>A0A0D9NNZ8</accession>
<keyword evidence="1" id="KW-0732">Signal</keyword>
<evidence type="ECO:0000313" key="2">
    <source>
        <dbReference type="EMBL" id="KJK75792.1"/>
    </source>
</evidence>
<reference evidence="3" key="1">
    <citation type="journal article" date="2014" name="BMC Genomics">
        <title>The genome sequence of the biocontrol fungus Metarhizium anisopliae and comparative genomics of Metarhizium species.</title>
        <authorList>
            <person name="Pattemore J.A."/>
            <person name="Hane J.K."/>
            <person name="Williams A.H."/>
            <person name="Wilson B.A."/>
            <person name="Stodart B.J."/>
            <person name="Ash G.J."/>
        </authorList>
    </citation>
    <scope>NUCLEOTIDE SEQUENCE [LARGE SCALE GENOMIC DNA]</scope>
    <source>
        <strain evidence="3">BRIP 53293</strain>
    </source>
</reference>
<dbReference type="AlphaFoldDB" id="A0A0D9NNZ8"/>
<organism evidence="2 3">
    <name type="scientific">Metarhizium anisopliae BRIP 53293</name>
    <dbReference type="NCBI Taxonomy" id="1291518"/>
    <lineage>
        <taxon>Eukaryota</taxon>
        <taxon>Fungi</taxon>
        <taxon>Dikarya</taxon>
        <taxon>Ascomycota</taxon>
        <taxon>Pezizomycotina</taxon>
        <taxon>Sordariomycetes</taxon>
        <taxon>Hypocreomycetidae</taxon>
        <taxon>Hypocreales</taxon>
        <taxon>Clavicipitaceae</taxon>
        <taxon>Metarhizium</taxon>
    </lineage>
</organism>